<protein>
    <submittedName>
        <fullName evidence="2">Uncharacterized protein</fullName>
    </submittedName>
</protein>
<dbReference type="Proteomes" id="UP000199029">
    <property type="component" value="Unassembled WGS sequence"/>
</dbReference>
<dbReference type="AlphaFoldDB" id="A0A1I6BKP5"/>
<sequence>MYDLKNQSVRIKNSMQEQEQQPVSQLSGGPAVKHLTVSGPAHRLVGAESARLGLTRTEYADAAVRYFAERSLNPVEAQAREGQLIMAEVKRLGDLVFSYLQEQERGLLLELVRSQLHQQAVQEQTLRVVENLLAPEGGEVLHKIQRKNQERIAEATAAGLAALDIKALNKGRKSGD</sequence>
<organism evidence="2 3">
    <name type="scientific">Hymenobacter arizonensis</name>
    <name type="common">Siccationidurans arizonensis</name>
    <dbReference type="NCBI Taxonomy" id="1227077"/>
    <lineage>
        <taxon>Bacteria</taxon>
        <taxon>Pseudomonadati</taxon>
        <taxon>Bacteroidota</taxon>
        <taxon>Cytophagia</taxon>
        <taxon>Cytophagales</taxon>
        <taxon>Hymenobacteraceae</taxon>
        <taxon>Hymenobacter</taxon>
    </lineage>
</organism>
<evidence type="ECO:0000313" key="3">
    <source>
        <dbReference type="Proteomes" id="UP000199029"/>
    </source>
</evidence>
<keyword evidence="3" id="KW-1185">Reference proteome</keyword>
<evidence type="ECO:0000256" key="1">
    <source>
        <dbReference type="SAM" id="MobiDB-lite"/>
    </source>
</evidence>
<name>A0A1I6BKP5_HYMAR</name>
<gene>
    <name evidence="2" type="ORF">SAMN04515668_4684</name>
</gene>
<feature type="compositionally biased region" description="Polar residues" evidence="1">
    <location>
        <begin position="12"/>
        <end position="27"/>
    </location>
</feature>
<evidence type="ECO:0000313" key="2">
    <source>
        <dbReference type="EMBL" id="SFQ81509.1"/>
    </source>
</evidence>
<reference evidence="3" key="1">
    <citation type="submission" date="2016-10" db="EMBL/GenBank/DDBJ databases">
        <authorList>
            <person name="Varghese N."/>
            <person name="Submissions S."/>
        </authorList>
    </citation>
    <scope>NUCLEOTIDE SEQUENCE [LARGE SCALE GENOMIC DNA]</scope>
    <source>
        <strain evidence="3">OR362-8,ATCC BAA-1266,JCM 13504</strain>
    </source>
</reference>
<proteinExistence type="predicted"/>
<accession>A0A1I6BKP5</accession>
<dbReference type="EMBL" id="FOXS01000009">
    <property type="protein sequence ID" value="SFQ81509.1"/>
    <property type="molecule type" value="Genomic_DNA"/>
</dbReference>
<dbReference type="STRING" id="1227077.SAMN04515668_4684"/>
<feature type="region of interest" description="Disordered" evidence="1">
    <location>
        <begin position="12"/>
        <end position="32"/>
    </location>
</feature>